<dbReference type="Gene3D" id="3.40.190.10">
    <property type="entry name" value="Periplasmic binding protein-like II"/>
    <property type="match status" value="2"/>
</dbReference>
<evidence type="ECO:0000256" key="1">
    <source>
        <dbReference type="SAM" id="SignalP"/>
    </source>
</evidence>
<dbReference type="SUPFAM" id="SSF53850">
    <property type="entry name" value="Periplasmic binding protein-like II"/>
    <property type="match status" value="1"/>
</dbReference>
<dbReference type="Pfam" id="PF13416">
    <property type="entry name" value="SBP_bac_8"/>
    <property type="match status" value="1"/>
</dbReference>
<dbReference type="CDD" id="cd14748">
    <property type="entry name" value="PBP2_UgpB"/>
    <property type="match status" value="1"/>
</dbReference>
<dbReference type="InterPro" id="IPR050490">
    <property type="entry name" value="Bact_solute-bd_prot1"/>
</dbReference>
<protein>
    <submittedName>
        <fullName evidence="2">ABC transporter substrate-binding protein</fullName>
    </submittedName>
</protein>
<reference evidence="2 3" key="1">
    <citation type="submission" date="2020-04" db="EMBL/GenBank/DDBJ databases">
        <authorList>
            <person name="Klaysubun C."/>
            <person name="Duangmal K."/>
            <person name="Lipun K."/>
        </authorList>
    </citation>
    <scope>NUCLEOTIDE SEQUENCE [LARGE SCALE GENOMIC DNA]</scope>
    <source>
        <strain evidence="2 3">JCM 11839</strain>
    </source>
</reference>
<dbReference type="EMBL" id="JAAXKY010000002">
    <property type="protein sequence ID" value="NMH75824.1"/>
    <property type="molecule type" value="Genomic_DNA"/>
</dbReference>
<dbReference type="PANTHER" id="PTHR43649:SF12">
    <property type="entry name" value="DIACETYLCHITOBIOSE BINDING PROTEIN DASA"/>
    <property type="match status" value="1"/>
</dbReference>
<feature type="chain" id="PRO_5046128894" evidence="1">
    <location>
        <begin position="30"/>
        <end position="459"/>
    </location>
</feature>
<feature type="signal peptide" evidence="1">
    <location>
        <begin position="1"/>
        <end position="29"/>
    </location>
</feature>
<evidence type="ECO:0000313" key="3">
    <source>
        <dbReference type="Proteomes" id="UP001296706"/>
    </source>
</evidence>
<dbReference type="RefSeq" id="WP_169393890.1">
    <property type="nucleotide sequence ID" value="NZ_BAAAJH010000023.1"/>
</dbReference>
<dbReference type="Proteomes" id="UP001296706">
    <property type="component" value="Unassembled WGS sequence"/>
</dbReference>
<dbReference type="PANTHER" id="PTHR43649">
    <property type="entry name" value="ARABINOSE-BINDING PROTEIN-RELATED"/>
    <property type="match status" value="1"/>
</dbReference>
<gene>
    <name evidence="2" type="ORF">HF577_01700</name>
</gene>
<name>A0ABX1R837_9PSEU</name>
<comment type="caution">
    <text evidence="2">The sequence shown here is derived from an EMBL/GenBank/DDBJ whole genome shotgun (WGS) entry which is preliminary data.</text>
</comment>
<proteinExistence type="predicted"/>
<accession>A0ABX1R837</accession>
<dbReference type="InterPro" id="IPR006059">
    <property type="entry name" value="SBP"/>
</dbReference>
<sequence>MKRSLALPAAAAAAALALTACGLGSTAPAAPTASAVARAPELAPGQEVSIVLESYNFGQAGAWSDTFTALLDTFHQQHPTITVTAQKPQGNSSNPANDTVSSVQAQLATGAPPDVAQLGFSDLDFTVNQLGAKPLDDLVGADAVAANYEDGHPFAPKARTLGDYNGKTYGIPFVFSTPVLFYNAGLFRQAGLDPATPPTTWDEVKAAGQRIAQATGKDGAYVDCVTETAKDWCLQSVIRSNGGRVISEDRTRLEFADPPAVEAVTMLQDLVTSGAAPKLTQQQAVEGFARGDLGMILESSALQGTFTKGAQGGGWELRGTGVPAFTGKPVVPTNSGAALFVLSADPAKQRAAWELIRFLTSEEAYVQISSRIGYLPLRTGLVDDPAGLQDWAAKNPLVRTNLQQMDPMEPWVSFPGNDYLQIRDGMMQAVEQVVLQGADPQATLSAAADRQAALLPAGG</sequence>
<dbReference type="PROSITE" id="PS51257">
    <property type="entry name" value="PROKAR_LIPOPROTEIN"/>
    <property type="match status" value="1"/>
</dbReference>
<keyword evidence="3" id="KW-1185">Reference proteome</keyword>
<keyword evidence="1" id="KW-0732">Signal</keyword>
<organism evidence="2 3">
    <name type="scientific">Pseudonocardia xinjiangensis</name>
    <dbReference type="NCBI Taxonomy" id="75289"/>
    <lineage>
        <taxon>Bacteria</taxon>
        <taxon>Bacillati</taxon>
        <taxon>Actinomycetota</taxon>
        <taxon>Actinomycetes</taxon>
        <taxon>Pseudonocardiales</taxon>
        <taxon>Pseudonocardiaceae</taxon>
        <taxon>Pseudonocardia</taxon>
    </lineage>
</organism>
<evidence type="ECO:0000313" key="2">
    <source>
        <dbReference type="EMBL" id="NMH75824.1"/>
    </source>
</evidence>